<dbReference type="Proteomes" id="UP000465810">
    <property type="component" value="Unassembled WGS sequence"/>
</dbReference>
<organism evidence="1 2">
    <name type="scientific">Novosphingobium silvae</name>
    <dbReference type="NCBI Taxonomy" id="2692619"/>
    <lineage>
        <taxon>Bacteria</taxon>
        <taxon>Pseudomonadati</taxon>
        <taxon>Pseudomonadota</taxon>
        <taxon>Alphaproteobacteria</taxon>
        <taxon>Sphingomonadales</taxon>
        <taxon>Sphingomonadaceae</taxon>
        <taxon>Novosphingobium</taxon>
    </lineage>
</organism>
<sequence>MVPVLLAEAGEHIAAGRLAAADAAVSTLEQKGWGGIKTLRMRANVQKRLSQKAEHGETLKRVAEDRNSTPSDLFRWAVHLIETNHLDAARGVMASLRGREDCRHLLLNIDYRDGLHSGNIELVRSALLGLVELDVTPLHLPELRLALRELAPWERNTIADTIREKWPQMAAQVEGIGSIGAQGKTGVQQRAAELATAGQLAESEALLGTGRETDEELRRALRLVPPPEARVRTLIEDNGDNVIVSARGTSDTTLLVFTGLADQAMVPIGCIDAFCAAAGHSAVYLRDRSRSLFVGGVPDLALDYSSSLDAIGRIVEELGTRRLLSFGSSAGGLGAIRYGLDLSASGVLCASGATCAHEAFLDRHADQRGRVVVRRLQRSFGRAELDVYDQVAANCGRTQIVMCYGDGSESDAAHAKHLDGLPGVTLHPLAGLGRHGSFARMVLDGIFAAFIADDLRSTPLVP</sequence>
<dbReference type="RefSeq" id="WP_160986460.1">
    <property type="nucleotide sequence ID" value="NZ_WVTD01000010.1"/>
</dbReference>
<protein>
    <recommendedName>
        <fullName evidence="3">Alpha/beta hydrolase</fullName>
    </recommendedName>
</protein>
<evidence type="ECO:0008006" key="3">
    <source>
        <dbReference type="Google" id="ProtNLM"/>
    </source>
</evidence>
<dbReference type="SUPFAM" id="SSF53474">
    <property type="entry name" value="alpha/beta-Hydrolases"/>
    <property type="match status" value="1"/>
</dbReference>
<dbReference type="AlphaFoldDB" id="A0A7X4GHM6"/>
<dbReference type="InterPro" id="IPR029058">
    <property type="entry name" value="AB_hydrolase_fold"/>
</dbReference>
<name>A0A7X4GHM6_9SPHN</name>
<comment type="caution">
    <text evidence="1">The sequence shown here is derived from an EMBL/GenBank/DDBJ whole genome shotgun (WGS) entry which is preliminary data.</text>
</comment>
<dbReference type="EMBL" id="WVTD01000010">
    <property type="protein sequence ID" value="MYL98820.1"/>
    <property type="molecule type" value="Genomic_DNA"/>
</dbReference>
<evidence type="ECO:0000313" key="2">
    <source>
        <dbReference type="Proteomes" id="UP000465810"/>
    </source>
</evidence>
<gene>
    <name evidence="1" type="ORF">GR702_13715</name>
</gene>
<keyword evidence="2" id="KW-1185">Reference proteome</keyword>
<proteinExistence type="predicted"/>
<accession>A0A7X4GHM6</accession>
<evidence type="ECO:0000313" key="1">
    <source>
        <dbReference type="EMBL" id="MYL98820.1"/>
    </source>
</evidence>
<reference evidence="1 2" key="1">
    <citation type="submission" date="2019-12" db="EMBL/GenBank/DDBJ databases">
        <authorList>
            <person name="Feng G."/>
            <person name="Zhu H."/>
        </authorList>
    </citation>
    <scope>NUCLEOTIDE SEQUENCE [LARGE SCALE GENOMIC DNA]</scope>
    <source>
        <strain evidence="1 2">FGD1</strain>
    </source>
</reference>